<sequence length="294" mass="33584">MHNRQEYGVMLTEDATVSAALQVVAIANNGALAGDQVVAPMAPPLRFGWRTKEIYVNNELINPTSTHEGAHKRCEAFAQGAEVLCMDHLDLLGHNKRYVPSSYDMKIVLHRLEKTKYLFGTDGHCQLAKMLIKDLKLTIPMMKPVQQLSKAINDIMIQKGEECKFYTTHRLVAKPLAIGAQYVQFSNIFNGARPTRLICYQKSQTRYNGSHEENTNRLIFPNINHFVVKINEANVVPTISNAKESYLNLVRVLNCRHSEMPFDFEHYEHLIFVGEFRNQLSIVYKSAAHKKYDF</sequence>
<reference evidence="1" key="1">
    <citation type="submission" date="2020-04" db="EMBL/GenBank/DDBJ databases">
        <authorList>
            <person name="Alioto T."/>
            <person name="Alioto T."/>
            <person name="Gomez Garrido J."/>
        </authorList>
    </citation>
    <scope>NUCLEOTIDE SEQUENCE</scope>
    <source>
        <strain evidence="1">A484AB</strain>
    </source>
</reference>
<name>A0A6S7GZ86_PARCT</name>
<comment type="caution">
    <text evidence="1">The sequence shown here is derived from an EMBL/GenBank/DDBJ whole genome shotgun (WGS) entry which is preliminary data.</text>
</comment>
<dbReference type="AlphaFoldDB" id="A0A6S7GZ86"/>
<dbReference type="Proteomes" id="UP001152795">
    <property type="component" value="Unassembled WGS sequence"/>
</dbReference>
<accession>A0A6S7GZ86</accession>
<organism evidence="1 2">
    <name type="scientific">Paramuricea clavata</name>
    <name type="common">Red gorgonian</name>
    <name type="synonym">Violescent sea-whip</name>
    <dbReference type="NCBI Taxonomy" id="317549"/>
    <lineage>
        <taxon>Eukaryota</taxon>
        <taxon>Metazoa</taxon>
        <taxon>Cnidaria</taxon>
        <taxon>Anthozoa</taxon>
        <taxon>Octocorallia</taxon>
        <taxon>Malacalcyonacea</taxon>
        <taxon>Plexauridae</taxon>
        <taxon>Paramuricea</taxon>
    </lineage>
</organism>
<keyword evidence="2" id="KW-1185">Reference proteome</keyword>
<dbReference type="EMBL" id="CACRXK020003410">
    <property type="protein sequence ID" value="CAB3998674.1"/>
    <property type="molecule type" value="Genomic_DNA"/>
</dbReference>
<evidence type="ECO:0000313" key="1">
    <source>
        <dbReference type="EMBL" id="CAB3998674.1"/>
    </source>
</evidence>
<gene>
    <name evidence="1" type="ORF">PACLA_8A000567</name>
</gene>
<proteinExistence type="predicted"/>
<protein>
    <submittedName>
        <fullName evidence="1">Uncharacterized protein</fullName>
    </submittedName>
</protein>
<evidence type="ECO:0000313" key="2">
    <source>
        <dbReference type="Proteomes" id="UP001152795"/>
    </source>
</evidence>